<protein>
    <submittedName>
        <fullName evidence="2">CDI domain-containing protein</fullName>
    </submittedName>
</protein>
<reference evidence="2" key="1">
    <citation type="submission" date="2019-11" db="UniProtKB">
        <authorList>
            <consortium name="WormBaseParasite"/>
        </authorList>
    </citation>
    <scope>IDENTIFICATION</scope>
</reference>
<feature type="region of interest" description="Disordered" evidence="1">
    <location>
        <begin position="126"/>
        <end position="241"/>
    </location>
</feature>
<dbReference type="AlphaFoldDB" id="A0A5K3FYJ7"/>
<evidence type="ECO:0000313" key="2">
    <source>
        <dbReference type="WBParaSite" id="MCU_012765-RA"/>
    </source>
</evidence>
<organism evidence="2">
    <name type="scientific">Mesocestoides corti</name>
    <name type="common">Flatworm</name>
    <dbReference type="NCBI Taxonomy" id="53468"/>
    <lineage>
        <taxon>Eukaryota</taxon>
        <taxon>Metazoa</taxon>
        <taxon>Spiralia</taxon>
        <taxon>Lophotrochozoa</taxon>
        <taxon>Platyhelminthes</taxon>
        <taxon>Cestoda</taxon>
        <taxon>Eucestoda</taxon>
        <taxon>Cyclophyllidea</taxon>
        <taxon>Mesocestoididae</taxon>
        <taxon>Mesocestoides</taxon>
    </lineage>
</organism>
<sequence>MQKRGNVGPNIPNLCFIPCDFAGEALVMMSDRKGRGPAKRLFYHPDDDLPARLLIDDIIDRLSELQCSEFREKYQFDLITMQPCTSDSNLHRTSTDVPALRQSWSWEAVDARLVPRFYRRRDFKHTTGSTSTYSASPSSSVENEAADTPPPPTPVKKLHELRKARPSTRDATPPVKSFFPTVRRSTSVEMLKRKELRGPECSPSRSQSSARAHTKTPNAVLLGSPRTTSHTMEPSSTVKTK</sequence>
<accession>A0A5K3FYJ7</accession>
<feature type="compositionally biased region" description="Polar residues" evidence="1">
    <location>
        <begin position="225"/>
        <end position="241"/>
    </location>
</feature>
<dbReference type="Gene3D" id="4.10.365.10">
    <property type="entry name" value="p27"/>
    <property type="match status" value="1"/>
</dbReference>
<dbReference type="InterPro" id="IPR044898">
    <property type="entry name" value="CDI_dom_sf"/>
</dbReference>
<feature type="compositionally biased region" description="Polar residues" evidence="1">
    <location>
        <begin position="203"/>
        <end position="217"/>
    </location>
</feature>
<feature type="compositionally biased region" description="Low complexity" evidence="1">
    <location>
        <begin position="126"/>
        <end position="140"/>
    </location>
</feature>
<name>A0A5K3FYJ7_MESCO</name>
<proteinExistence type="predicted"/>
<dbReference type="WBParaSite" id="MCU_012765-RA">
    <property type="protein sequence ID" value="MCU_012765-RA"/>
    <property type="gene ID" value="MCU_012765"/>
</dbReference>
<evidence type="ECO:0000256" key="1">
    <source>
        <dbReference type="SAM" id="MobiDB-lite"/>
    </source>
</evidence>